<evidence type="ECO:0000313" key="2">
    <source>
        <dbReference type="Proteomes" id="UP000433577"/>
    </source>
</evidence>
<dbReference type="EMBL" id="CP046916">
    <property type="protein sequence ID" value="QGZ65963.1"/>
    <property type="molecule type" value="Genomic_DNA"/>
</dbReference>
<dbReference type="AlphaFoldDB" id="A0A7Z2JJ89"/>
<dbReference type="RefSeq" id="WP_158956944.1">
    <property type="nucleotide sequence ID" value="NZ_CP046916.1"/>
</dbReference>
<reference evidence="1 2" key="1">
    <citation type="submission" date="2019-12" db="EMBL/GenBank/DDBJ databases">
        <title>Paraburkholderia acidiphila 7Q-K02 sp. nov and Paraburkholderia acidisoli DHF22 sp. nov., two strains isolated from forest soil.</title>
        <authorList>
            <person name="Gao Z."/>
            <person name="Qiu L."/>
        </authorList>
    </citation>
    <scope>NUCLEOTIDE SEQUENCE [LARGE SCALE GENOMIC DNA]</scope>
    <source>
        <strain evidence="1 2">DHF22</strain>
    </source>
</reference>
<evidence type="ECO:0000313" key="1">
    <source>
        <dbReference type="EMBL" id="QGZ65963.1"/>
    </source>
</evidence>
<sequence>MFESFTMSVLAVCAGACLTFLTAILLPEPVAAKGARGGLYAGLGEENDAPLTRARRANAPLPWRAPRFVGFSRRRARSAGPARAH</sequence>
<dbReference type="OrthoDB" id="9103575at2"/>
<accession>A0A7Z2JJ89</accession>
<proteinExistence type="predicted"/>
<dbReference type="KEGG" id="pacs:FAZ98_29525"/>
<organism evidence="1 2">
    <name type="scientific">Paraburkholderia acidisoli</name>
    <dbReference type="NCBI Taxonomy" id="2571748"/>
    <lineage>
        <taxon>Bacteria</taxon>
        <taxon>Pseudomonadati</taxon>
        <taxon>Pseudomonadota</taxon>
        <taxon>Betaproteobacteria</taxon>
        <taxon>Burkholderiales</taxon>
        <taxon>Burkholderiaceae</taxon>
        <taxon>Paraburkholderia</taxon>
    </lineage>
</organism>
<keyword evidence="2" id="KW-1185">Reference proteome</keyword>
<gene>
    <name evidence="1" type="ORF">FAZ98_29525</name>
</gene>
<protein>
    <submittedName>
        <fullName evidence="1">Uncharacterized protein</fullName>
    </submittedName>
</protein>
<dbReference type="Proteomes" id="UP000433577">
    <property type="component" value="Chromosome 4"/>
</dbReference>
<name>A0A7Z2JJ89_9BURK</name>